<evidence type="ECO:0000259" key="1">
    <source>
        <dbReference type="Pfam" id="PF02833"/>
    </source>
</evidence>
<dbReference type="InterPro" id="IPR038763">
    <property type="entry name" value="DHH_sf"/>
</dbReference>
<dbReference type="EMBL" id="JH604633">
    <property type="protein sequence ID" value="EHY66432.1"/>
    <property type="molecule type" value="Genomic_DNA"/>
</dbReference>
<dbReference type="STRING" id="944018.H8Z901"/>
<dbReference type="GO" id="GO:0005737">
    <property type="term" value="C:cytoplasm"/>
    <property type="evidence" value="ECO:0007669"/>
    <property type="project" value="InterPro"/>
</dbReference>
<name>H8Z901_NEMA1</name>
<dbReference type="Proteomes" id="UP000005622">
    <property type="component" value="Unassembled WGS sequence"/>
</dbReference>
<dbReference type="Gene3D" id="3.90.1640.10">
    <property type="entry name" value="inorganic pyrophosphatase (n-terminal core)"/>
    <property type="match status" value="1"/>
</dbReference>
<dbReference type="Pfam" id="PF02833">
    <property type="entry name" value="DHHA2"/>
    <property type="match status" value="1"/>
</dbReference>
<organism evidence="2">
    <name type="scientific">Nematocida ausubeli (strain ATCC PRA-371 / ERTm2)</name>
    <name type="common">Nematode killer fungus</name>
    <dbReference type="NCBI Taxonomy" id="1913371"/>
    <lineage>
        <taxon>Eukaryota</taxon>
        <taxon>Fungi</taxon>
        <taxon>Fungi incertae sedis</taxon>
        <taxon>Microsporidia</taxon>
        <taxon>Nematocida</taxon>
    </lineage>
</organism>
<proteinExistence type="predicted"/>
<dbReference type="InterPro" id="IPR004097">
    <property type="entry name" value="DHHA2"/>
</dbReference>
<dbReference type="SUPFAM" id="SSF64182">
    <property type="entry name" value="DHH phosphoesterases"/>
    <property type="match status" value="1"/>
</dbReference>
<gene>
    <name evidence="2" type="ORF">NERG_00072</name>
</gene>
<evidence type="ECO:0000313" key="2">
    <source>
        <dbReference type="EMBL" id="EHY66432.1"/>
    </source>
</evidence>
<protein>
    <recommendedName>
        <fullName evidence="1">DHHA2 domain-containing protein</fullName>
    </recommendedName>
</protein>
<feature type="domain" description="DHHA2" evidence="1">
    <location>
        <begin position="250"/>
        <end position="375"/>
    </location>
</feature>
<dbReference type="GO" id="GO:0016462">
    <property type="term" value="F:pyrophosphatase activity"/>
    <property type="evidence" value="ECO:0007669"/>
    <property type="project" value="InterPro"/>
</dbReference>
<dbReference type="HOGENOM" id="CLU_059048_0_0_1"/>
<dbReference type="Gene3D" id="3.10.310.20">
    <property type="entry name" value="DHHA2 domain"/>
    <property type="match status" value="1"/>
</dbReference>
<accession>H8Z901</accession>
<dbReference type="AlphaFoldDB" id="H8Z901"/>
<reference evidence="2" key="1">
    <citation type="submission" date="2011-03" db="EMBL/GenBank/DDBJ databases">
        <title>The Genome Sequence of Nematocida sp1 strain ERTm2.</title>
        <authorList>
            <consortium name="The Broad Institute Genome Sequencing Platform"/>
            <consortium name="The Broad Institute Genome Sequencing Center for Infectious Disease"/>
            <person name="Cuomo C."/>
            <person name="Troemel E."/>
            <person name="Young S.K."/>
            <person name="Zeng Q."/>
            <person name="Gargeya S."/>
            <person name="Fitzgerald M."/>
            <person name="Haas B."/>
            <person name="Abouelleil A."/>
            <person name="Alvarado L."/>
            <person name="Arachchi H.M."/>
            <person name="Berlin A."/>
            <person name="Brown A."/>
            <person name="Chapman S.B."/>
            <person name="Chen Z."/>
            <person name="Dunbar C."/>
            <person name="Freedman E."/>
            <person name="Gearin G."/>
            <person name="Gellesch M."/>
            <person name="Goldberg J."/>
            <person name="Griggs A."/>
            <person name="Gujja S."/>
            <person name="Heilman E.R."/>
            <person name="Heiman D."/>
            <person name="Howarth C."/>
            <person name="Larson L."/>
            <person name="Lui A."/>
            <person name="MacDonald P.J.P."/>
            <person name="Mehta T."/>
            <person name="Montmayeur A."/>
            <person name="Murphy C."/>
            <person name="Neiman D."/>
            <person name="Pearson M."/>
            <person name="Priest M."/>
            <person name="Roberts A."/>
            <person name="Saif S."/>
            <person name="Shea T."/>
            <person name="Shenoy N."/>
            <person name="Sisk P."/>
            <person name="Stolte C."/>
            <person name="Sykes S."/>
            <person name="White J."/>
            <person name="Yandava C."/>
            <person name="Wortman J."/>
            <person name="Nusbaum C."/>
            <person name="Birren B."/>
        </authorList>
    </citation>
    <scope>NUCLEOTIDE SEQUENCE</scope>
    <source>
        <strain evidence="2">ERTm2</strain>
    </source>
</reference>
<sequence>METYKEIIKTTKLRELFDKSYARLESSSIEIVLGNPSCDQDSFIGSHILAVMLGRVPVVNLSKEIFKCKQDLVKICDIMGVSVDELVFLVKNNDAWVLKRGDKEYPVSKINIKAFLIDFNLPDQDLLLSDTFTVDHIIDHHALLEFNNKVHSQLTGMNIQLHAGSCCSIIYRYIRHVCSKTLEEKTGSPDYKFLLLMSIPIMTDTNCLQKRTHDIDREGVDISLGISDVLFDTAKTVMEELKTLKKCEPSVPTNMIVQMDYKSFDFPKQYGRKTFGISSVKYAYDEWVARDGAEKWKQAIKEFVEMKKHEFYIINCKVHNKREFYIYNPPSTDFIEKGIYEGKPVNKRAVLNDNEITVYTVDTAISRKIIAPMLFKYLEQHK</sequence>
<dbReference type="InterPro" id="IPR038222">
    <property type="entry name" value="DHHA2_dom_sf"/>
</dbReference>